<evidence type="ECO:0000313" key="7">
    <source>
        <dbReference type="EMBL" id="EFC94336.1"/>
    </source>
</evidence>
<evidence type="ECO:0000259" key="6">
    <source>
        <dbReference type="PROSITE" id="PS50929"/>
    </source>
</evidence>
<feature type="transmembrane region" description="Helical" evidence="5">
    <location>
        <begin position="151"/>
        <end position="170"/>
    </location>
</feature>
<dbReference type="AlphaFoldDB" id="D3AV19"/>
<gene>
    <name evidence="7" type="ORF">CLOSTHATH_07491</name>
</gene>
<dbReference type="HOGENOM" id="CLU_1302012_0_0_9"/>
<dbReference type="InterPro" id="IPR036640">
    <property type="entry name" value="ABC1_TM_sf"/>
</dbReference>
<dbReference type="GO" id="GO:0005524">
    <property type="term" value="F:ATP binding"/>
    <property type="evidence" value="ECO:0007669"/>
    <property type="project" value="InterPro"/>
</dbReference>
<dbReference type="EMBL" id="ACIO01001187">
    <property type="protein sequence ID" value="EFC94336.1"/>
    <property type="molecule type" value="Genomic_DNA"/>
</dbReference>
<dbReference type="Proteomes" id="UP000004968">
    <property type="component" value="Unassembled WGS sequence"/>
</dbReference>
<dbReference type="RefSeq" id="WP_006777912.1">
    <property type="nucleotide sequence ID" value="NZ_GG668213.1"/>
</dbReference>
<evidence type="ECO:0000256" key="4">
    <source>
        <dbReference type="ARBA" id="ARBA00023136"/>
    </source>
</evidence>
<keyword evidence="4 5" id="KW-0472">Membrane</keyword>
<dbReference type="Gene3D" id="1.20.1560.10">
    <property type="entry name" value="ABC transporter type 1, transmembrane domain"/>
    <property type="match status" value="1"/>
</dbReference>
<feature type="transmembrane region" description="Helical" evidence="5">
    <location>
        <begin position="35"/>
        <end position="60"/>
    </location>
</feature>
<keyword evidence="2 5" id="KW-0812">Transmembrane</keyword>
<dbReference type="SUPFAM" id="SSF90123">
    <property type="entry name" value="ABC transporter transmembrane region"/>
    <property type="match status" value="1"/>
</dbReference>
<evidence type="ECO:0000256" key="3">
    <source>
        <dbReference type="ARBA" id="ARBA00022989"/>
    </source>
</evidence>
<organism evidence="7 8">
    <name type="scientific">Hungatella hathewayi DSM 13479</name>
    <dbReference type="NCBI Taxonomy" id="566550"/>
    <lineage>
        <taxon>Bacteria</taxon>
        <taxon>Bacillati</taxon>
        <taxon>Bacillota</taxon>
        <taxon>Clostridia</taxon>
        <taxon>Lachnospirales</taxon>
        <taxon>Lachnospiraceae</taxon>
        <taxon>Hungatella</taxon>
    </lineage>
</organism>
<feature type="transmembrane region" description="Helical" evidence="5">
    <location>
        <begin position="72"/>
        <end position="89"/>
    </location>
</feature>
<dbReference type="PANTHER" id="PTHR43394:SF1">
    <property type="entry name" value="ATP-BINDING CASSETTE SUB-FAMILY B MEMBER 10, MITOCHONDRIAL"/>
    <property type="match status" value="1"/>
</dbReference>
<dbReference type="PROSITE" id="PS50929">
    <property type="entry name" value="ABC_TM1F"/>
    <property type="match status" value="1"/>
</dbReference>
<evidence type="ECO:0000313" key="8">
    <source>
        <dbReference type="Proteomes" id="UP000004968"/>
    </source>
</evidence>
<dbReference type="GO" id="GO:0005886">
    <property type="term" value="C:plasma membrane"/>
    <property type="evidence" value="ECO:0007669"/>
    <property type="project" value="UniProtKB-SubCell"/>
</dbReference>
<feature type="domain" description="ABC transmembrane type-1" evidence="6">
    <location>
        <begin position="36"/>
        <end position="212"/>
    </location>
</feature>
<proteinExistence type="predicted"/>
<evidence type="ECO:0000256" key="2">
    <source>
        <dbReference type="ARBA" id="ARBA00022692"/>
    </source>
</evidence>
<dbReference type="Pfam" id="PF00664">
    <property type="entry name" value="ABC_membrane"/>
    <property type="match status" value="1"/>
</dbReference>
<feature type="non-terminal residue" evidence="7">
    <location>
        <position position="212"/>
    </location>
</feature>
<dbReference type="GO" id="GO:0015421">
    <property type="term" value="F:ABC-type oligopeptide transporter activity"/>
    <property type="evidence" value="ECO:0007669"/>
    <property type="project" value="TreeGrafter"/>
</dbReference>
<dbReference type="InterPro" id="IPR011527">
    <property type="entry name" value="ABC1_TM_dom"/>
</dbReference>
<evidence type="ECO:0000256" key="5">
    <source>
        <dbReference type="SAM" id="Phobius"/>
    </source>
</evidence>
<sequence>MSVNTSRVDEEQKEVLKKDTIIRLFRYLLIYKKQIAAVLLIMAGTIAVSMATPIMMEYAINVCVATGDVNGLLRLGALAVVMFLFFLAGTKVRMYIMSDVSNKVLLNIRDELYQHIQTLSFGFFDSRPTGKILARIIGDVNSLKDVLSDSVTQLIPDLITVVCVAVIMLIKNYKLAMAALLTLPILVVGMLVIETTAHKRWQIYRKKTSNLN</sequence>
<comment type="caution">
    <text evidence="7">The sequence shown here is derived from an EMBL/GenBank/DDBJ whole genome shotgun (WGS) entry which is preliminary data.</text>
</comment>
<reference evidence="7 8" key="1">
    <citation type="submission" date="2010-01" db="EMBL/GenBank/DDBJ databases">
        <authorList>
            <person name="Weinstock G."/>
            <person name="Sodergren E."/>
            <person name="Clifton S."/>
            <person name="Fulton L."/>
            <person name="Fulton B."/>
            <person name="Courtney L."/>
            <person name="Fronick C."/>
            <person name="Harrison M."/>
            <person name="Strong C."/>
            <person name="Farmer C."/>
            <person name="Delahaunty K."/>
            <person name="Markovic C."/>
            <person name="Hall O."/>
            <person name="Minx P."/>
            <person name="Tomlinson C."/>
            <person name="Mitreva M."/>
            <person name="Nelson J."/>
            <person name="Hou S."/>
            <person name="Wollam A."/>
            <person name="Pepin K.H."/>
            <person name="Johnson M."/>
            <person name="Bhonagiri V."/>
            <person name="Nash W.E."/>
            <person name="Warren W."/>
            <person name="Chinwalla A."/>
            <person name="Mardis E.R."/>
            <person name="Wilson R.K."/>
        </authorList>
    </citation>
    <scope>NUCLEOTIDE SEQUENCE [LARGE SCALE GENOMIC DNA]</scope>
    <source>
        <strain evidence="7 8">DSM 13479</strain>
    </source>
</reference>
<comment type="subcellular location">
    <subcellularLocation>
        <location evidence="1">Cell membrane</location>
        <topology evidence="1">Multi-pass membrane protein</topology>
    </subcellularLocation>
</comment>
<dbReference type="PANTHER" id="PTHR43394">
    <property type="entry name" value="ATP-DEPENDENT PERMEASE MDL1, MITOCHONDRIAL"/>
    <property type="match status" value="1"/>
</dbReference>
<dbReference type="InterPro" id="IPR039421">
    <property type="entry name" value="Type_1_exporter"/>
</dbReference>
<evidence type="ECO:0000256" key="1">
    <source>
        <dbReference type="ARBA" id="ARBA00004651"/>
    </source>
</evidence>
<protein>
    <recommendedName>
        <fullName evidence="6">ABC transmembrane type-1 domain-containing protein</fullName>
    </recommendedName>
</protein>
<name>D3AV19_9FIRM</name>
<feature type="transmembrane region" description="Helical" evidence="5">
    <location>
        <begin position="176"/>
        <end position="197"/>
    </location>
</feature>
<keyword evidence="3 5" id="KW-1133">Transmembrane helix</keyword>
<accession>D3AV19</accession>